<keyword evidence="3" id="KW-1185">Reference proteome</keyword>
<evidence type="ECO:0000313" key="2">
    <source>
        <dbReference type="EMBL" id="KAG5605333.1"/>
    </source>
</evidence>
<accession>A0A9J5YZM3</accession>
<evidence type="ECO:0000259" key="1">
    <source>
        <dbReference type="Pfam" id="PF00481"/>
    </source>
</evidence>
<dbReference type="SUPFAM" id="SSF81606">
    <property type="entry name" value="PP2C-like"/>
    <property type="match status" value="1"/>
</dbReference>
<dbReference type="InterPro" id="IPR036457">
    <property type="entry name" value="PPM-type-like_dom_sf"/>
</dbReference>
<organism evidence="2 3">
    <name type="scientific">Solanum commersonii</name>
    <name type="common">Commerson's wild potato</name>
    <name type="synonym">Commerson's nightshade</name>
    <dbReference type="NCBI Taxonomy" id="4109"/>
    <lineage>
        <taxon>Eukaryota</taxon>
        <taxon>Viridiplantae</taxon>
        <taxon>Streptophyta</taxon>
        <taxon>Embryophyta</taxon>
        <taxon>Tracheophyta</taxon>
        <taxon>Spermatophyta</taxon>
        <taxon>Magnoliopsida</taxon>
        <taxon>eudicotyledons</taxon>
        <taxon>Gunneridae</taxon>
        <taxon>Pentapetalae</taxon>
        <taxon>asterids</taxon>
        <taxon>lamiids</taxon>
        <taxon>Solanales</taxon>
        <taxon>Solanaceae</taxon>
        <taxon>Solanoideae</taxon>
        <taxon>Solaneae</taxon>
        <taxon>Solanum</taxon>
    </lineage>
</organism>
<evidence type="ECO:0000313" key="3">
    <source>
        <dbReference type="Proteomes" id="UP000824120"/>
    </source>
</evidence>
<proteinExistence type="predicted"/>
<gene>
    <name evidence="2" type="ORF">H5410_026825</name>
</gene>
<reference evidence="2 3" key="1">
    <citation type="submission" date="2020-09" db="EMBL/GenBank/DDBJ databases">
        <title>De no assembly of potato wild relative species, Solanum commersonii.</title>
        <authorList>
            <person name="Cho K."/>
        </authorList>
    </citation>
    <scope>NUCLEOTIDE SEQUENCE [LARGE SCALE GENOMIC DNA]</scope>
    <source>
        <strain evidence="2">LZ3.2</strain>
        <tissue evidence="2">Leaf</tissue>
    </source>
</reference>
<dbReference type="OrthoDB" id="1323329at2759"/>
<dbReference type="Proteomes" id="UP000824120">
    <property type="component" value="Chromosome 5"/>
</dbReference>
<dbReference type="Gene3D" id="3.60.40.10">
    <property type="entry name" value="PPM-type phosphatase domain"/>
    <property type="match status" value="1"/>
</dbReference>
<feature type="domain" description="PPM-type phosphatase" evidence="1">
    <location>
        <begin position="202"/>
        <end position="247"/>
    </location>
</feature>
<dbReference type="InterPro" id="IPR001932">
    <property type="entry name" value="PPM-type_phosphatase-like_dom"/>
</dbReference>
<dbReference type="AlphaFoldDB" id="A0A9J5YZM3"/>
<sequence length="264" mass="30553">MENNMWWEPREALHIFGEIEREVWTYFANVVGVHGPWIQIKQTVPKWRNALGNEKRNIILHGGFYPVEKIIHGINENIHKFTSFKFPFFLNLPMNRPSIVEVLKSWEQRCRLKIVSWIHPLDGWYKCNVDDASKVVKGLRLPVSTNLFVLEILHTLATQHAVSLDTTSYKPSLARSKHSSSTILFTKTFNYLLQTIYKYLKLYVISKLEIIFVKNNVDDECLILASDGLWDVVSSKMACWVARVCLHGDATFFLLSESATTLHS</sequence>
<comment type="caution">
    <text evidence="2">The sequence shown here is derived from an EMBL/GenBank/DDBJ whole genome shotgun (WGS) entry which is preliminary data.</text>
</comment>
<name>A0A9J5YZM3_SOLCO</name>
<protein>
    <recommendedName>
        <fullName evidence="1">PPM-type phosphatase domain-containing protein</fullName>
    </recommendedName>
</protein>
<dbReference type="EMBL" id="JACXVP010000005">
    <property type="protein sequence ID" value="KAG5605333.1"/>
    <property type="molecule type" value="Genomic_DNA"/>
</dbReference>
<dbReference type="Pfam" id="PF00481">
    <property type="entry name" value="PP2C"/>
    <property type="match status" value="1"/>
</dbReference>